<name>A0A453BSN0_AEGTS</name>
<dbReference type="Gramene" id="AET2Gv20622400.14">
    <property type="protein sequence ID" value="AET2Gv20622400.14"/>
    <property type="gene ID" value="AET2Gv20622400"/>
</dbReference>
<dbReference type="AlphaFoldDB" id="A0A453BSN0"/>
<keyword evidence="3" id="KW-1185">Reference proteome</keyword>
<sequence>GLASPSPTSRKISSSPSMSICKRHSRARSTEYGCRRSREGRLEEKEHGATVICCGGCTRICEGRRRGHLGRYNMKHGMTASKVPKPWSSPRSFSLSPAPWPFAGAVCSMSAPSTPSRCCQKANCFSYRQ</sequence>
<dbReference type="Proteomes" id="UP000015105">
    <property type="component" value="Chromosome 2D"/>
</dbReference>
<dbReference type="EnsemblPlants" id="AET2Gv20622400.14">
    <property type="protein sequence ID" value="AET2Gv20622400.14"/>
    <property type="gene ID" value="AET2Gv20622400"/>
</dbReference>
<evidence type="ECO:0000256" key="1">
    <source>
        <dbReference type="SAM" id="MobiDB-lite"/>
    </source>
</evidence>
<feature type="region of interest" description="Disordered" evidence="1">
    <location>
        <begin position="1"/>
        <end position="26"/>
    </location>
</feature>
<accession>A0A453BSN0</accession>
<reference evidence="2" key="4">
    <citation type="submission" date="2019-03" db="UniProtKB">
        <authorList>
            <consortium name="EnsemblPlants"/>
        </authorList>
    </citation>
    <scope>IDENTIFICATION</scope>
</reference>
<reference evidence="2" key="3">
    <citation type="journal article" date="2017" name="Nature">
        <title>Genome sequence of the progenitor of the wheat D genome Aegilops tauschii.</title>
        <authorList>
            <person name="Luo M.C."/>
            <person name="Gu Y.Q."/>
            <person name="Puiu D."/>
            <person name="Wang H."/>
            <person name="Twardziok S.O."/>
            <person name="Deal K.R."/>
            <person name="Huo N."/>
            <person name="Zhu T."/>
            <person name="Wang L."/>
            <person name="Wang Y."/>
            <person name="McGuire P.E."/>
            <person name="Liu S."/>
            <person name="Long H."/>
            <person name="Ramasamy R.K."/>
            <person name="Rodriguez J.C."/>
            <person name="Van S.L."/>
            <person name="Yuan L."/>
            <person name="Wang Z."/>
            <person name="Xia Z."/>
            <person name="Xiao L."/>
            <person name="Anderson O.D."/>
            <person name="Ouyang S."/>
            <person name="Liang Y."/>
            <person name="Zimin A.V."/>
            <person name="Pertea G."/>
            <person name="Qi P."/>
            <person name="Bennetzen J.L."/>
            <person name="Dai X."/>
            <person name="Dawson M.W."/>
            <person name="Muller H.G."/>
            <person name="Kugler K."/>
            <person name="Rivarola-Duarte L."/>
            <person name="Spannagl M."/>
            <person name="Mayer K.F.X."/>
            <person name="Lu F.H."/>
            <person name="Bevan M.W."/>
            <person name="Leroy P."/>
            <person name="Li P."/>
            <person name="You F.M."/>
            <person name="Sun Q."/>
            <person name="Liu Z."/>
            <person name="Lyons E."/>
            <person name="Wicker T."/>
            <person name="Salzberg S.L."/>
            <person name="Devos K.M."/>
            <person name="Dvorak J."/>
        </authorList>
    </citation>
    <scope>NUCLEOTIDE SEQUENCE [LARGE SCALE GENOMIC DNA]</scope>
    <source>
        <strain evidence="2">cv. AL8/78</strain>
    </source>
</reference>
<dbReference type="Gramene" id="AET2Gv20622400.9">
    <property type="protein sequence ID" value="AET2Gv20622400.9"/>
    <property type="gene ID" value="AET2Gv20622400"/>
</dbReference>
<reference evidence="2" key="5">
    <citation type="journal article" date="2021" name="G3 (Bethesda)">
        <title>Aegilops tauschii genome assembly Aet v5.0 features greater sequence contiguity and improved annotation.</title>
        <authorList>
            <person name="Wang L."/>
            <person name="Zhu T."/>
            <person name="Rodriguez J.C."/>
            <person name="Deal K.R."/>
            <person name="Dubcovsky J."/>
            <person name="McGuire P.E."/>
            <person name="Lux T."/>
            <person name="Spannagl M."/>
            <person name="Mayer K.F.X."/>
            <person name="Baldrich P."/>
            <person name="Meyers B.C."/>
            <person name="Huo N."/>
            <person name="Gu Y.Q."/>
            <person name="Zhou H."/>
            <person name="Devos K.M."/>
            <person name="Bennetzen J.L."/>
            <person name="Unver T."/>
            <person name="Budak H."/>
            <person name="Gulick P.J."/>
            <person name="Galiba G."/>
            <person name="Kalapos B."/>
            <person name="Nelson D.R."/>
            <person name="Li P."/>
            <person name="You F.M."/>
            <person name="Luo M.C."/>
            <person name="Dvorak J."/>
        </authorList>
    </citation>
    <scope>NUCLEOTIDE SEQUENCE [LARGE SCALE GENOMIC DNA]</scope>
    <source>
        <strain evidence="2">cv. AL8/78</strain>
    </source>
</reference>
<protein>
    <submittedName>
        <fullName evidence="2">Uncharacterized protein</fullName>
    </submittedName>
</protein>
<proteinExistence type="predicted"/>
<feature type="compositionally biased region" description="Low complexity" evidence="1">
    <location>
        <begin position="1"/>
        <end position="19"/>
    </location>
</feature>
<evidence type="ECO:0000313" key="3">
    <source>
        <dbReference type="Proteomes" id="UP000015105"/>
    </source>
</evidence>
<reference evidence="3" key="2">
    <citation type="journal article" date="2017" name="Nat. Plants">
        <title>The Aegilops tauschii genome reveals multiple impacts of transposons.</title>
        <authorList>
            <person name="Zhao G."/>
            <person name="Zou C."/>
            <person name="Li K."/>
            <person name="Wang K."/>
            <person name="Li T."/>
            <person name="Gao L."/>
            <person name="Zhang X."/>
            <person name="Wang H."/>
            <person name="Yang Z."/>
            <person name="Liu X."/>
            <person name="Jiang W."/>
            <person name="Mao L."/>
            <person name="Kong X."/>
            <person name="Jiao Y."/>
            <person name="Jia J."/>
        </authorList>
    </citation>
    <scope>NUCLEOTIDE SEQUENCE [LARGE SCALE GENOMIC DNA]</scope>
    <source>
        <strain evidence="3">cv. AL8/78</strain>
    </source>
</reference>
<reference evidence="3" key="1">
    <citation type="journal article" date="2014" name="Science">
        <title>Ancient hybridizations among the ancestral genomes of bread wheat.</title>
        <authorList>
            <consortium name="International Wheat Genome Sequencing Consortium,"/>
            <person name="Marcussen T."/>
            <person name="Sandve S.R."/>
            <person name="Heier L."/>
            <person name="Spannagl M."/>
            <person name="Pfeifer M."/>
            <person name="Jakobsen K.S."/>
            <person name="Wulff B.B."/>
            <person name="Steuernagel B."/>
            <person name="Mayer K.F."/>
            <person name="Olsen O.A."/>
        </authorList>
    </citation>
    <scope>NUCLEOTIDE SEQUENCE [LARGE SCALE GENOMIC DNA]</scope>
    <source>
        <strain evidence="3">cv. AL8/78</strain>
    </source>
</reference>
<organism evidence="2 3">
    <name type="scientific">Aegilops tauschii subsp. strangulata</name>
    <name type="common">Goatgrass</name>
    <dbReference type="NCBI Taxonomy" id="200361"/>
    <lineage>
        <taxon>Eukaryota</taxon>
        <taxon>Viridiplantae</taxon>
        <taxon>Streptophyta</taxon>
        <taxon>Embryophyta</taxon>
        <taxon>Tracheophyta</taxon>
        <taxon>Spermatophyta</taxon>
        <taxon>Magnoliopsida</taxon>
        <taxon>Liliopsida</taxon>
        <taxon>Poales</taxon>
        <taxon>Poaceae</taxon>
        <taxon>BOP clade</taxon>
        <taxon>Pooideae</taxon>
        <taxon>Triticodae</taxon>
        <taxon>Triticeae</taxon>
        <taxon>Triticinae</taxon>
        <taxon>Aegilops</taxon>
    </lineage>
</organism>
<evidence type="ECO:0000313" key="2">
    <source>
        <dbReference type="EnsemblPlants" id="AET2Gv20622400.9"/>
    </source>
</evidence>
<dbReference type="EnsemblPlants" id="AET2Gv20622400.9">
    <property type="protein sequence ID" value="AET2Gv20622400.9"/>
    <property type="gene ID" value="AET2Gv20622400"/>
</dbReference>